<feature type="region of interest" description="Disordered" evidence="1">
    <location>
        <begin position="564"/>
        <end position="586"/>
    </location>
</feature>
<keyword evidence="2" id="KW-0732">Signal</keyword>
<feature type="chain" id="PRO_5042264006" evidence="2">
    <location>
        <begin position="25"/>
        <end position="586"/>
    </location>
</feature>
<proteinExistence type="predicted"/>
<evidence type="ECO:0000313" key="4">
    <source>
        <dbReference type="Proteomes" id="UP001237642"/>
    </source>
</evidence>
<keyword evidence="4" id="KW-1185">Reference proteome</keyword>
<accession>A0AAD8MJM5</accession>
<gene>
    <name evidence="3" type="ORF">POM88_031302</name>
</gene>
<dbReference type="AlphaFoldDB" id="A0AAD8MJM5"/>
<organism evidence="3 4">
    <name type="scientific">Heracleum sosnowskyi</name>
    <dbReference type="NCBI Taxonomy" id="360622"/>
    <lineage>
        <taxon>Eukaryota</taxon>
        <taxon>Viridiplantae</taxon>
        <taxon>Streptophyta</taxon>
        <taxon>Embryophyta</taxon>
        <taxon>Tracheophyta</taxon>
        <taxon>Spermatophyta</taxon>
        <taxon>Magnoliopsida</taxon>
        <taxon>eudicotyledons</taxon>
        <taxon>Gunneridae</taxon>
        <taxon>Pentapetalae</taxon>
        <taxon>asterids</taxon>
        <taxon>campanulids</taxon>
        <taxon>Apiales</taxon>
        <taxon>Apiaceae</taxon>
        <taxon>Apioideae</taxon>
        <taxon>apioid superclade</taxon>
        <taxon>Tordylieae</taxon>
        <taxon>Tordyliinae</taxon>
        <taxon>Heracleum</taxon>
    </lineage>
</organism>
<reference evidence="3" key="2">
    <citation type="submission" date="2023-05" db="EMBL/GenBank/DDBJ databases">
        <authorList>
            <person name="Schelkunov M.I."/>
        </authorList>
    </citation>
    <scope>NUCLEOTIDE SEQUENCE</scope>
    <source>
        <strain evidence="3">Hsosn_3</strain>
        <tissue evidence="3">Leaf</tissue>
    </source>
</reference>
<dbReference type="EMBL" id="JAUIZM010000007">
    <property type="protein sequence ID" value="KAK1375109.1"/>
    <property type="molecule type" value="Genomic_DNA"/>
</dbReference>
<name>A0AAD8MJM5_9APIA</name>
<evidence type="ECO:0000256" key="1">
    <source>
        <dbReference type="SAM" id="MobiDB-lite"/>
    </source>
</evidence>
<comment type="caution">
    <text evidence="3">The sequence shown here is derived from an EMBL/GenBank/DDBJ whole genome shotgun (WGS) entry which is preliminary data.</text>
</comment>
<evidence type="ECO:0000256" key="2">
    <source>
        <dbReference type="SAM" id="SignalP"/>
    </source>
</evidence>
<sequence length="586" mass="65685">MRRDPKLSSCPVWIVFLWVCFIESTKVNCRLQAPFQSTAPKKDDSKLPIETSYKLPAPVPKWPPGTSFATGIIDLGALQVYQITSFNKVWTTYEDGPDDLGATFFEPTSIPEGFFMLGYYGQANNKPLYGWVLVAKDVSLPVEPPSLKLPTDYTLLWSSKSLDIKQDGVGYIWLPVPPDGYTAVGHVVTTSPQKPPLDKVRVVRTELTEGVEIDTWIWEDATSGFQFYSPRPIDRGTQALGVSVGTFIAEKDGTTVSVSCLSNLNFSYPSMPNIDQVEALIQTYAPMVYFHPDEQYLPSSVNWFFQNGALLYTKGQESNPVEIAQDGSNLPQNGSNDGTYWIDLSTNEYVRGYLKRGNLQSAEAYMHIKPALGGTFTDIVVWLFYPYNGPGQIKFVFMTISFGEIGEHVADWEHVTLRVSNFDGELKSVYFSQHNKGIWVSPPDLEFEKNNKPIVYASKDGHASYPKAGENIHSAALQEKIIVGAQNDTLKGEVKLDTAKQFWLLSADYSGGLHIIPKPWLNYAREWGPKRLFDTGRWLNATEQSIPVKYRGIFESFVRSLPPEMLGEEGPTGPKWKDNWSGDERA</sequence>
<feature type="signal peptide" evidence="2">
    <location>
        <begin position="1"/>
        <end position="24"/>
    </location>
</feature>
<dbReference type="InterPro" id="IPR009291">
    <property type="entry name" value="Vps62"/>
</dbReference>
<feature type="compositionally biased region" description="Basic and acidic residues" evidence="1">
    <location>
        <begin position="575"/>
        <end position="586"/>
    </location>
</feature>
<dbReference type="Proteomes" id="UP001237642">
    <property type="component" value="Unassembled WGS sequence"/>
</dbReference>
<reference evidence="3" key="1">
    <citation type="submission" date="2023-02" db="EMBL/GenBank/DDBJ databases">
        <title>Genome of toxic invasive species Heracleum sosnowskyi carries increased number of genes despite the absence of recent whole-genome duplications.</title>
        <authorList>
            <person name="Schelkunov M."/>
            <person name="Shtratnikova V."/>
            <person name="Makarenko M."/>
            <person name="Klepikova A."/>
            <person name="Omelchenko D."/>
            <person name="Novikova G."/>
            <person name="Obukhova E."/>
            <person name="Bogdanov V."/>
            <person name="Penin A."/>
            <person name="Logacheva M."/>
        </authorList>
    </citation>
    <scope>NUCLEOTIDE SEQUENCE</scope>
    <source>
        <strain evidence="3">Hsosn_3</strain>
        <tissue evidence="3">Leaf</tissue>
    </source>
</reference>
<dbReference type="Pfam" id="PF06101">
    <property type="entry name" value="Vps62"/>
    <property type="match status" value="1"/>
</dbReference>
<dbReference type="PANTHER" id="PTHR48152">
    <property type="entry name" value="F1C9.34 PROTEIN"/>
    <property type="match status" value="1"/>
</dbReference>
<protein>
    <submittedName>
        <fullName evidence="3">DUF946 domain-containing protein</fullName>
    </submittedName>
</protein>
<dbReference type="PANTHER" id="PTHR48152:SF3">
    <property type="entry name" value="DUF946 FAMILY PROTEIN (DUF946)"/>
    <property type="match status" value="1"/>
</dbReference>
<evidence type="ECO:0000313" key="3">
    <source>
        <dbReference type="EMBL" id="KAK1375109.1"/>
    </source>
</evidence>